<name>A0A0R2H6X1_9FIRM</name>
<keyword evidence="1" id="KW-1133">Transmembrane helix</keyword>
<sequence length="209" mass="23958">MNESHYTYNEPQDSNVNESHYTYNEPQDPNMNQTFNTYNGAQNNTGAYTNTYTQSTRSTQEGEYQNAYRSNRVAPRAQVDPWQALTYIGCFLLFISLFLPFKSISYSGISMYRSYDFNIFSFSATSYIFLVTLPLLCYFTATKRPYLDLLIVCGVNVILFMIPALRGHSAVSSIFINYDFGFFLGILALAMSVIGPVIYMLQCQKSQRR</sequence>
<keyword evidence="1" id="KW-0472">Membrane</keyword>
<dbReference type="PATRIC" id="fig|1410657.5.peg.1099"/>
<feature type="transmembrane region" description="Helical" evidence="1">
    <location>
        <begin position="146"/>
        <end position="165"/>
    </location>
</feature>
<gene>
    <name evidence="2" type="ORF">IV49_GL001058</name>
</gene>
<accession>A0A0R2H6X1</accession>
<keyword evidence="1" id="KW-0812">Transmembrane</keyword>
<dbReference type="Proteomes" id="UP000051841">
    <property type="component" value="Unassembled WGS sequence"/>
</dbReference>
<feature type="transmembrane region" description="Helical" evidence="1">
    <location>
        <begin position="82"/>
        <end position="99"/>
    </location>
</feature>
<dbReference type="AlphaFoldDB" id="A0A0R2H6X1"/>
<organism evidence="2 3">
    <name type="scientific">Kandleria vitulina DSM 20405</name>
    <dbReference type="NCBI Taxonomy" id="1410657"/>
    <lineage>
        <taxon>Bacteria</taxon>
        <taxon>Bacillati</taxon>
        <taxon>Bacillota</taxon>
        <taxon>Erysipelotrichia</taxon>
        <taxon>Erysipelotrichales</taxon>
        <taxon>Coprobacillaceae</taxon>
        <taxon>Kandleria</taxon>
    </lineage>
</organism>
<feature type="transmembrane region" description="Helical" evidence="1">
    <location>
        <begin position="119"/>
        <end position="139"/>
    </location>
</feature>
<evidence type="ECO:0000313" key="3">
    <source>
        <dbReference type="Proteomes" id="UP000051841"/>
    </source>
</evidence>
<proteinExistence type="predicted"/>
<reference evidence="2 3" key="1">
    <citation type="journal article" date="2015" name="Genome Announc.">
        <title>Expanding the biotechnology potential of lactobacilli through comparative genomics of 213 strains and associated genera.</title>
        <authorList>
            <person name="Sun Z."/>
            <person name="Harris H.M."/>
            <person name="McCann A."/>
            <person name="Guo C."/>
            <person name="Argimon S."/>
            <person name="Zhang W."/>
            <person name="Yang X."/>
            <person name="Jeffery I.B."/>
            <person name="Cooney J.C."/>
            <person name="Kagawa T.F."/>
            <person name="Liu W."/>
            <person name="Song Y."/>
            <person name="Salvetti E."/>
            <person name="Wrobel A."/>
            <person name="Rasinkangas P."/>
            <person name="Parkhill J."/>
            <person name="Rea M.C."/>
            <person name="O'Sullivan O."/>
            <person name="Ritari J."/>
            <person name="Douillard F.P."/>
            <person name="Paul Ross R."/>
            <person name="Yang R."/>
            <person name="Briner A.E."/>
            <person name="Felis G.E."/>
            <person name="de Vos W.M."/>
            <person name="Barrangou R."/>
            <person name="Klaenhammer T.R."/>
            <person name="Caufield P.W."/>
            <person name="Cui Y."/>
            <person name="Zhang H."/>
            <person name="O'Toole P.W."/>
        </authorList>
    </citation>
    <scope>NUCLEOTIDE SEQUENCE [LARGE SCALE GENOMIC DNA]</scope>
    <source>
        <strain evidence="2 3">DSM 20405</strain>
    </source>
</reference>
<dbReference type="EMBL" id="JQBL01000029">
    <property type="protein sequence ID" value="KRN48495.1"/>
    <property type="molecule type" value="Genomic_DNA"/>
</dbReference>
<evidence type="ECO:0000256" key="1">
    <source>
        <dbReference type="SAM" id="Phobius"/>
    </source>
</evidence>
<feature type="transmembrane region" description="Helical" evidence="1">
    <location>
        <begin position="180"/>
        <end position="201"/>
    </location>
</feature>
<protein>
    <submittedName>
        <fullName evidence="2">Uncharacterized protein</fullName>
    </submittedName>
</protein>
<keyword evidence="3" id="KW-1185">Reference proteome</keyword>
<comment type="caution">
    <text evidence="2">The sequence shown here is derived from an EMBL/GenBank/DDBJ whole genome shotgun (WGS) entry which is preliminary data.</text>
</comment>
<evidence type="ECO:0000313" key="2">
    <source>
        <dbReference type="EMBL" id="KRN48495.1"/>
    </source>
</evidence>